<feature type="binding site" evidence="6">
    <location>
        <position position="158"/>
    </location>
    <ligand>
        <name>Zn(2+)</name>
        <dbReference type="ChEBI" id="CHEBI:29105"/>
        <note>catalytic</note>
    </ligand>
</feature>
<keyword evidence="2 6" id="KW-0479">Metal-binding</keyword>
<keyword evidence="11" id="KW-1185">Reference proteome</keyword>
<evidence type="ECO:0000256" key="4">
    <source>
        <dbReference type="ARBA" id="ARBA00022833"/>
    </source>
</evidence>
<dbReference type="PRINTS" id="PR00480">
    <property type="entry name" value="ASTACIN"/>
</dbReference>
<dbReference type="SMART" id="SM00235">
    <property type="entry name" value="ZnMc"/>
    <property type="match status" value="1"/>
</dbReference>
<keyword evidence="7" id="KW-0732">Signal</keyword>
<feature type="non-terminal residue" evidence="10">
    <location>
        <position position="234"/>
    </location>
</feature>
<feature type="domain" description="Peptidase M12A" evidence="9">
    <location>
        <begin position="65"/>
        <end position="234"/>
    </location>
</feature>
<feature type="active site" evidence="6">
    <location>
        <position position="155"/>
    </location>
</feature>
<feature type="chain" id="PRO_5044949651" description="Metalloendopeptidase" evidence="7">
    <location>
        <begin position="19"/>
        <end position="234"/>
    </location>
</feature>
<evidence type="ECO:0000256" key="1">
    <source>
        <dbReference type="ARBA" id="ARBA00022670"/>
    </source>
</evidence>
<dbReference type="Pfam" id="PF01400">
    <property type="entry name" value="Astacin"/>
    <property type="match status" value="1"/>
</dbReference>
<dbReference type="PROSITE" id="PS51864">
    <property type="entry name" value="ASTACIN"/>
    <property type="match status" value="1"/>
</dbReference>
<dbReference type="PANTHER" id="PTHR10127">
    <property type="entry name" value="DISCOIDIN, CUB, EGF, LAMININ , AND ZINC METALLOPROTEASE DOMAIN CONTAINING"/>
    <property type="match status" value="1"/>
</dbReference>
<feature type="binding site" evidence="6">
    <location>
        <position position="154"/>
    </location>
    <ligand>
        <name>Zn(2+)</name>
        <dbReference type="ChEBI" id="CHEBI:29105"/>
        <note>catalytic</note>
    </ligand>
</feature>
<comment type="cofactor">
    <cofactor evidence="6 7">
        <name>Zn(2+)</name>
        <dbReference type="ChEBI" id="CHEBI:29105"/>
    </cofactor>
    <text evidence="6 7">Binds 1 zinc ion per subunit.</text>
</comment>
<dbReference type="PANTHER" id="PTHR10127:SF780">
    <property type="entry name" value="METALLOENDOPEPTIDASE"/>
    <property type="match status" value="1"/>
</dbReference>
<dbReference type="EMBL" id="CALNXK010000049">
    <property type="protein sequence ID" value="CAH3131393.1"/>
    <property type="molecule type" value="Genomic_DNA"/>
</dbReference>
<evidence type="ECO:0000259" key="9">
    <source>
        <dbReference type="PROSITE" id="PS51864"/>
    </source>
</evidence>
<gene>
    <name evidence="10" type="ORF">PLOB_00035144</name>
</gene>
<dbReference type="Gene3D" id="3.40.390.10">
    <property type="entry name" value="Collagenase (Catalytic Domain)"/>
    <property type="match status" value="1"/>
</dbReference>
<name>A0ABN8P614_9CNID</name>
<dbReference type="Proteomes" id="UP001159405">
    <property type="component" value="Unassembled WGS sequence"/>
</dbReference>
<dbReference type="CDD" id="cd04280">
    <property type="entry name" value="ZnMc_astacin_like"/>
    <property type="match status" value="1"/>
</dbReference>
<keyword evidence="3 6" id="KW-0378">Hydrolase</keyword>
<dbReference type="InterPro" id="IPR006026">
    <property type="entry name" value="Peptidase_Metallo"/>
</dbReference>
<evidence type="ECO:0000256" key="2">
    <source>
        <dbReference type="ARBA" id="ARBA00022723"/>
    </source>
</evidence>
<keyword evidence="4 6" id="KW-0862">Zinc</keyword>
<protein>
    <recommendedName>
        <fullName evidence="7">Metalloendopeptidase</fullName>
        <ecNumber evidence="7">3.4.24.-</ecNumber>
    </recommendedName>
</protein>
<feature type="compositionally biased region" description="Basic and acidic residues" evidence="8">
    <location>
        <begin position="37"/>
        <end position="59"/>
    </location>
</feature>
<keyword evidence="1 6" id="KW-0645">Protease</keyword>
<evidence type="ECO:0000256" key="8">
    <source>
        <dbReference type="SAM" id="MobiDB-lite"/>
    </source>
</evidence>
<dbReference type="SUPFAM" id="SSF55486">
    <property type="entry name" value="Metalloproteases ('zincins'), catalytic domain"/>
    <property type="match status" value="1"/>
</dbReference>
<evidence type="ECO:0000256" key="6">
    <source>
        <dbReference type="PROSITE-ProRule" id="PRU01211"/>
    </source>
</evidence>
<feature type="region of interest" description="Disordered" evidence="8">
    <location>
        <begin position="19"/>
        <end position="68"/>
    </location>
</feature>
<evidence type="ECO:0000256" key="7">
    <source>
        <dbReference type="RuleBase" id="RU361183"/>
    </source>
</evidence>
<comment type="caution">
    <text evidence="10">The sequence shown here is derived from an EMBL/GenBank/DDBJ whole genome shotgun (WGS) entry which is preliminary data.</text>
</comment>
<dbReference type="EC" id="3.4.24.-" evidence="7"/>
<sequence>MAMKWFGLLLLLAKTVCSSDSNPDENRNDNEPDLFEGDMRLTPEQRYNAEHGKDVDSPGRKRGSSKIHGKWPSGIIVYAIDPTLARNSRAMKAIRDGMNEWVTKTCIRFRQRRSESSYVYFKHGRGCSSFVGRTGKRQDINLAFGCWTRGIVAHEIGHALGFFHEQSRPDRDNFVTIVWANIPSGKRHNFNKYPRSIIDSLGTPYDYGSLMHYGKKAFSNNGQPTIVVKRTGVC</sequence>
<evidence type="ECO:0000256" key="5">
    <source>
        <dbReference type="ARBA" id="ARBA00023049"/>
    </source>
</evidence>
<keyword evidence="5 6" id="KW-0482">Metalloprotease</keyword>
<reference evidence="10 11" key="1">
    <citation type="submission" date="2022-05" db="EMBL/GenBank/DDBJ databases">
        <authorList>
            <consortium name="Genoscope - CEA"/>
            <person name="William W."/>
        </authorList>
    </citation>
    <scope>NUCLEOTIDE SEQUENCE [LARGE SCALE GENOMIC DNA]</scope>
</reference>
<evidence type="ECO:0000313" key="10">
    <source>
        <dbReference type="EMBL" id="CAH3131393.1"/>
    </source>
</evidence>
<dbReference type="InterPro" id="IPR034035">
    <property type="entry name" value="Astacin-like_dom"/>
</dbReference>
<accession>A0ABN8P614</accession>
<feature type="signal peptide" evidence="7">
    <location>
        <begin position="1"/>
        <end position="18"/>
    </location>
</feature>
<dbReference type="InterPro" id="IPR001506">
    <property type="entry name" value="Peptidase_M12A"/>
</dbReference>
<organism evidence="10 11">
    <name type="scientific">Porites lobata</name>
    <dbReference type="NCBI Taxonomy" id="104759"/>
    <lineage>
        <taxon>Eukaryota</taxon>
        <taxon>Metazoa</taxon>
        <taxon>Cnidaria</taxon>
        <taxon>Anthozoa</taxon>
        <taxon>Hexacorallia</taxon>
        <taxon>Scleractinia</taxon>
        <taxon>Fungiina</taxon>
        <taxon>Poritidae</taxon>
        <taxon>Porites</taxon>
    </lineage>
</organism>
<proteinExistence type="predicted"/>
<evidence type="ECO:0000256" key="3">
    <source>
        <dbReference type="ARBA" id="ARBA00022801"/>
    </source>
</evidence>
<feature type="binding site" evidence="6">
    <location>
        <position position="164"/>
    </location>
    <ligand>
        <name>Zn(2+)</name>
        <dbReference type="ChEBI" id="CHEBI:29105"/>
        <note>catalytic</note>
    </ligand>
</feature>
<dbReference type="InterPro" id="IPR024079">
    <property type="entry name" value="MetalloPept_cat_dom_sf"/>
</dbReference>
<evidence type="ECO:0000313" key="11">
    <source>
        <dbReference type="Proteomes" id="UP001159405"/>
    </source>
</evidence>
<comment type="caution">
    <text evidence="6">Lacks conserved residue(s) required for the propagation of feature annotation.</text>
</comment>